<evidence type="ECO:0000313" key="3">
    <source>
        <dbReference type="Proteomes" id="UP000034883"/>
    </source>
</evidence>
<dbReference type="OrthoDB" id="127712at2"/>
<dbReference type="EMBL" id="CP011125">
    <property type="protein sequence ID" value="AKF11707.1"/>
    <property type="molecule type" value="Genomic_DNA"/>
</dbReference>
<dbReference type="AlphaFoldDB" id="A0A0F6YPQ2"/>
<keyword evidence="3" id="KW-1185">Reference proteome</keyword>
<feature type="transmembrane region" description="Helical" evidence="1">
    <location>
        <begin position="256"/>
        <end position="274"/>
    </location>
</feature>
<organism evidence="2 3">
    <name type="scientific">Sandaracinus amylolyticus</name>
    <dbReference type="NCBI Taxonomy" id="927083"/>
    <lineage>
        <taxon>Bacteria</taxon>
        <taxon>Pseudomonadati</taxon>
        <taxon>Myxococcota</taxon>
        <taxon>Polyangia</taxon>
        <taxon>Polyangiales</taxon>
        <taxon>Sandaracinaceae</taxon>
        <taxon>Sandaracinus</taxon>
    </lineage>
</organism>
<protein>
    <submittedName>
        <fullName evidence="2">Uncharacterized protein</fullName>
    </submittedName>
</protein>
<keyword evidence="1" id="KW-0812">Transmembrane</keyword>
<feature type="transmembrane region" description="Helical" evidence="1">
    <location>
        <begin position="99"/>
        <end position="120"/>
    </location>
</feature>
<feature type="transmembrane region" description="Helical" evidence="1">
    <location>
        <begin position="232"/>
        <end position="250"/>
    </location>
</feature>
<feature type="transmembrane region" description="Helical" evidence="1">
    <location>
        <begin position="132"/>
        <end position="154"/>
    </location>
</feature>
<dbReference type="KEGG" id="samy:DB32_008856"/>
<keyword evidence="1" id="KW-0472">Membrane</keyword>
<dbReference type="Proteomes" id="UP000034883">
    <property type="component" value="Chromosome"/>
</dbReference>
<feature type="transmembrane region" description="Helical" evidence="1">
    <location>
        <begin position="166"/>
        <end position="183"/>
    </location>
</feature>
<feature type="transmembrane region" description="Helical" evidence="1">
    <location>
        <begin position="294"/>
        <end position="313"/>
    </location>
</feature>
<accession>A0A0F6YPQ2</accession>
<feature type="transmembrane region" description="Helical" evidence="1">
    <location>
        <begin position="333"/>
        <end position="350"/>
    </location>
</feature>
<sequence>MSSAVEALVVDEEVSAPSRGRVAEFLLTGGITLLLFPLSWLLRAHVGLDASELAFGFLFFHAAHVINDPHFAVTYLLFYDDVRERVLGASIPRAQRIRYVIAGFVVPLVLVTWAGAAMVLRSAQSLGWMVQLMFVLVGWHYVKQGFGVLTVLSMRRGVRFDQNERRVILAHCYAAWIYAWASPSTPAGEFVEKGVVYWAMARPAWLELVSAIALAITTVPLVIVLARRWRTLPLAPLSGFLVTVWAWTVWSNADPLVRYAIPALHAVQYFYFVALMRGNRARAEEAPPTLGRPVALRLGLLALSALALGWLLFRGGPALLDDGLASDGPLGPTPFFAAFFVVVNVHHYFMDHVIWRRENPEARWLR</sequence>
<evidence type="ECO:0000313" key="2">
    <source>
        <dbReference type="EMBL" id="AKF11707.1"/>
    </source>
</evidence>
<evidence type="ECO:0000256" key="1">
    <source>
        <dbReference type="SAM" id="Phobius"/>
    </source>
</evidence>
<reference evidence="2 3" key="1">
    <citation type="submission" date="2015-03" db="EMBL/GenBank/DDBJ databases">
        <title>Genome assembly of Sandaracinus amylolyticus DSM 53668.</title>
        <authorList>
            <person name="Sharma G."/>
            <person name="Subramanian S."/>
        </authorList>
    </citation>
    <scope>NUCLEOTIDE SEQUENCE [LARGE SCALE GENOMIC DNA]</scope>
    <source>
        <strain evidence="2 3">DSM 53668</strain>
    </source>
</reference>
<feature type="transmembrane region" description="Helical" evidence="1">
    <location>
        <begin position="25"/>
        <end position="42"/>
    </location>
</feature>
<name>A0A0F6YPQ2_9BACT</name>
<dbReference type="RefSeq" id="WP_053238546.1">
    <property type="nucleotide sequence ID" value="NZ_CP011125.1"/>
</dbReference>
<keyword evidence="1" id="KW-1133">Transmembrane helix</keyword>
<proteinExistence type="predicted"/>
<gene>
    <name evidence="2" type="ORF">DB32_008856</name>
</gene>
<feature type="transmembrane region" description="Helical" evidence="1">
    <location>
        <begin position="203"/>
        <end position="225"/>
    </location>
</feature>
<dbReference type="STRING" id="927083.DB32_008856"/>
<feature type="transmembrane region" description="Helical" evidence="1">
    <location>
        <begin position="54"/>
        <end position="78"/>
    </location>
</feature>